<dbReference type="GO" id="GO:0050066">
    <property type="term" value="F:L-lysine 2,3-aminomutase activity"/>
    <property type="evidence" value="ECO:0007669"/>
    <property type="project" value="UniProtKB-EC"/>
</dbReference>
<keyword evidence="1" id="KW-0004">4Fe-4S</keyword>
<evidence type="ECO:0000313" key="3">
    <source>
        <dbReference type="Proteomes" id="UP000006854"/>
    </source>
</evidence>
<reference evidence="2 3" key="1">
    <citation type="journal article" date="2011" name="BMC Genomics">
        <title>Genome-wide analysis of the role of GlnR in Streptomyces venezuelae provides new insights into global nitrogen regulation in actinomycetes.</title>
        <authorList>
            <person name="Pullan S.T."/>
            <person name="Bibb M.J."/>
            <person name="Merrick M."/>
        </authorList>
    </citation>
    <scope>NUCLEOTIDE SEQUENCE [LARGE SCALE GENOMIC DNA]</scope>
    <source>
        <strain evidence="3">ATCC 10712 / CBS 650.69 / DSM 40230 / JCM 4526 / NBRC 13096 / PD 04745</strain>
    </source>
</reference>
<dbReference type="HOGENOM" id="CLU_032161_3_0_11"/>
<dbReference type="PATRIC" id="fig|953739.5.peg.6553"/>
<sequence>MTVLTGHRLGALIADRTGRPALAHEAEVVGQVLPFRVTSHVADELVDWTRAPDDPLYRLVMPHRGLLAPADFAAVERSLRDGDRDRLRLVVDGLRERLDPHPAGRDAAGLRHRYPETLLVLPGQGRTCHGPCASCSRWPRFAGDPVRGRELGGPEALGDRLDRHPEITDVLFAGVPFAGGSGADPPDPPDPFELRTARLAPYVTALLDRPGVRTVRIVTRAVSRFPGRFLDAPDADDLLRLLERVVASGRHLVLTLYVCHPRELRPATARRALGRLAATGAVLRTRGAVLRRVNDDAALWARMWREQTALGLAPYGMLVERGGGVRRCFRLPLARVLEVHAEALRRVPGLAGRVCGPVMPTELGVLAVDGPVRLADGPAFALRAVRTPDPALRGRVAYAPFDPAARWWDELVPYGPGDRSLIPGEPLTTAE</sequence>
<dbReference type="eggNOG" id="COG1509">
    <property type="taxonomic scope" value="Bacteria"/>
</dbReference>
<dbReference type="InterPro" id="IPR003739">
    <property type="entry name" value="Lys_aminomutase/Glu_NH3_mut"/>
</dbReference>
<organism evidence="2 3">
    <name type="scientific">Streptomyces venezuelae (strain ATCC 10712 / CBS 650.69 / DSM 40230 / JCM 4526 / NBRC 13096 / PD 04745)</name>
    <dbReference type="NCBI Taxonomy" id="953739"/>
    <lineage>
        <taxon>Bacteria</taxon>
        <taxon>Bacillati</taxon>
        <taxon>Actinomycetota</taxon>
        <taxon>Actinomycetes</taxon>
        <taxon>Kitasatosporales</taxon>
        <taxon>Streptomycetaceae</taxon>
        <taxon>Streptomyces</taxon>
    </lineage>
</organism>
<dbReference type="Gene3D" id="3.20.20.70">
    <property type="entry name" value="Aldolase class I"/>
    <property type="match status" value="1"/>
</dbReference>
<protein>
    <submittedName>
        <fullName evidence="2">Lysine 2,3-aminomutase</fullName>
        <ecNumber evidence="2">5.4.3.2</ecNumber>
    </submittedName>
</protein>
<dbReference type="PANTHER" id="PTHR30538">
    <property type="entry name" value="LYSINE 2,3-AMINOMUTASE-RELATED"/>
    <property type="match status" value="1"/>
</dbReference>
<evidence type="ECO:0000256" key="1">
    <source>
        <dbReference type="ARBA" id="ARBA00022485"/>
    </source>
</evidence>
<dbReference type="GO" id="GO:0051539">
    <property type="term" value="F:4 iron, 4 sulfur cluster binding"/>
    <property type="evidence" value="ECO:0007669"/>
    <property type="project" value="UniProtKB-KW"/>
</dbReference>
<proteinExistence type="predicted"/>
<keyword evidence="3" id="KW-1185">Reference proteome</keyword>
<keyword evidence="1" id="KW-0479">Metal-binding</keyword>
<keyword evidence="1" id="KW-0411">Iron-sulfur</keyword>
<dbReference type="GeneID" id="51864619"/>
<dbReference type="EC" id="5.4.3.2" evidence="2"/>
<dbReference type="AlphaFoldDB" id="F2RH11"/>
<dbReference type="PANTHER" id="PTHR30538:SF0">
    <property type="entry name" value="L-LYSINE 2,3-AMINOMUTASE AQ_1632-RELATED"/>
    <property type="match status" value="1"/>
</dbReference>
<dbReference type="EMBL" id="FR845719">
    <property type="protein sequence ID" value="CCA57339.1"/>
    <property type="molecule type" value="Genomic_DNA"/>
</dbReference>
<gene>
    <name evidence="2" type="ordered locus">SVEN_4053</name>
</gene>
<accession>F2RH11</accession>
<keyword evidence="2" id="KW-0413">Isomerase</keyword>
<dbReference type="KEGG" id="sve:SVEN_4053"/>
<dbReference type="OrthoDB" id="9768064at2"/>
<keyword evidence="1" id="KW-0408">Iron</keyword>
<evidence type="ECO:0000313" key="2">
    <source>
        <dbReference type="EMBL" id="CCA57339.1"/>
    </source>
</evidence>
<name>F2RH11_STRVP</name>
<dbReference type="Proteomes" id="UP000006854">
    <property type="component" value="Chromosome"/>
</dbReference>
<dbReference type="STRING" id="953739.SVEN_4053"/>
<dbReference type="RefSeq" id="WP_015035250.1">
    <property type="nucleotide sequence ID" value="NC_018750.1"/>
</dbReference>
<dbReference type="InterPro" id="IPR013785">
    <property type="entry name" value="Aldolase_TIM"/>
</dbReference>